<evidence type="ECO:0000256" key="5">
    <source>
        <dbReference type="SAM" id="MobiDB-lite"/>
    </source>
</evidence>
<dbReference type="GO" id="GO:0032259">
    <property type="term" value="P:methylation"/>
    <property type="evidence" value="ECO:0007669"/>
    <property type="project" value="UniProtKB-KW"/>
</dbReference>
<dbReference type="GO" id="GO:0003723">
    <property type="term" value="F:RNA binding"/>
    <property type="evidence" value="ECO:0007669"/>
    <property type="project" value="TreeGrafter"/>
</dbReference>
<dbReference type="AlphaFoldDB" id="A0AAW2Z7N1"/>
<dbReference type="Proteomes" id="UP001431209">
    <property type="component" value="Unassembled WGS sequence"/>
</dbReference>
<dbReference type="EMBL" id="JAOPGA020001087">
    <property type="protein sequence ID" value="KAL0484934.1"/>
    <property type="molecule type" value="Genomic_DNA"/>
</dbReference>
<dbReference type="InterPro" id="IPR010280">
    <property type="entry name" value="U5_MeTrfase_fam"/>
</dbReference>
<evidence type="ECO:0000313" key="6">
    <source>
        <dbReference type="EMBL" id="KAL0484934.1"/>
    </source>
</evidence>
<feature type="region of interest" description="Disordered" evidence="5">
    <location>
        <begin position="79"/>
        <end position="109"/>
    </location>
</feature>
<keyword evidence="1 4" id="KW-0489">Methyltransferase</keyword>
<dbReference type="PROSITE" id="PS51687">
    <property type="entry name" value="SAM_MT_RNA_M5U"/>
    <property type="match status" value="1"/>
</dbReference>
<dbReference type="Gene3D" id="3.40.50.150">
    <property type="entry name" value="Vaccinia Virus protein VP39"/>
    <property type="match status" value="1"/>
</dbReference>
<keyword evidence="3 4" id="KW-0949">S-adenosyl-L-methionine</keyword>
<dbReference type="InterPro" id="IPR045850">
    <property type="entry name" value="TRM2_met"/>
</dbReference>
<accession>A0AAW2Z7N1</accession>
<feature type="binding site" evidence="4">
    <location>
        <position position="405"/>
    </location>
    <ligand>
        <name>S-adenosyl-L-methionine</name>
        <dbReference type="ChEBI" id="CHEBI:59789"/>
    </ligand>
</feature>
<gene>
    <name evidence="6" type="ORF">AKO1_003835</name>
</gene>
<dbReference type="GO" id="GO:0008173">
    <property type="term" value="F:RNA methyltransferase activity"/>
    <property type="evidence" value="ECO:0007669"/>
    <property type="project" value="InterPro"/>
</dbReference>
<evidence type="ECO:0000256" key="4">
    <source>
        <dbReference type="PROSITE-ProRule" id="PRU01024"/>
    </source>
</evidence>
<evidence type="ECO:0000313" key="7">
    <source>
        <dbReference type="Proteomes" id="UP001431209"/>
    </source>
</evidence>
<evidence type="ECO:0000256" key="1">
    <source>
        <dbReference type="ARBA" id="ARBA00022603"/>
    </source>
</evidence>
<dbReference type="Pfam" id="PF05958">
    <property type="entry name" value="tRNA_U5-meth_tr"/>
    <property type="match status" value="1"/>
</dbReference>
<keyword evidence="7" id="KW-1185">Reference proteome</keyword>
<evidence type="ECO:0000256" key="2">
    <source>
        <dbReference type="ARBA" id="ARBA00022679"/>
    </source>
</evidence>
<feature type="compositionally biased region" description="Basic and acidic residues" evidence="5">
    <location>
        <begin position="79"/>
        <end position="90"/>
    </location>
</feature>
<dbReference type="GO" id="GO:0006396">
    <property type="term" value="P:RNA processing"/>
    <property type="evidence" value="ECO:0007669"/>
    <property type="project" value="InterPro"/>
</dbReference>
<dbReference type="CDD" id="cd02440">
    <property type="entry name" value="AdoMet_MTases"/>
    <property type="match status" value="1"/>
</dbReference>
<comment type="caution">
    <text evidence="4">Lacks conserved residue(s) required for the propagation of feature annotation.</text>
</comment>
<feature type="binding site" evidence="4">
    <location>
        <position position="459"/>
    </location>
    <ligand>
        <name>S-adenosyl-L-methionine</name>
        <dbReference type="ChEBI" id="CHEBI:59789"/>
    </ligand>
</feature>
<dbReference type="SUPFAM" id="SSF53335">
    <property type="entry name" value="S-adenosyl-L-methionine-dependent methyltransferases"/>
    <property type="match status" value="1"/>
</dbReference>
<reference evidence="6 7" key="1">
    <citation type="submission" date="2024-03" db="EMBL/GenBank/DDBJ databases">
        <title>The Acrasis kona genome and developmental transcriptomes reveal deep origins of eukaryotic multicellular pathways.</title>
        <authorList>
            <person name="Sheikh S."/>
            <person name="Fu C.-J."/>
            <person name="Brown M.W."/>
            <person name="Baldauf S.L."/>
        </authorList>
    </citation>
    <scope>NUCLEOTIDE SEQUENCE [LARGE SCALE GENOMIC DNA]</scope>
    <source>
        <strain evidence="6 7">ATCC MYA-3509</strain>
    </source>
</reference>
<dbReference type="Gene3D" id="2.40.50.1070">
    <property type="match status" value="1"/>
</dbReference>
<name>A0AAW2Z7N1_9EUKA</name>
<comment type="similarity">
    <text evidence="4">Belongs to the class I-like SAM-binding methyltransferase superfamily. RNA M5U methyltransferase family.</text>
</comment>
<dbReference type="InterPro" id="IPR029063">
    <property type="entry name" value="SAM-dependent_MTases_sf"/>
</dbReference>
<dbReference type="PANTHER" id="PTHR45904">
    <property type="entry name" value="TRNA (URACIL-5-)-METHYLTRANSFERASE"/>
    <property type="match status" value="1"/>
</dbReference>
<feature type="binding site" evidence="4">
    <location>
        <position position="352"/>
    </location>
    <ligand>
        <name>S-adenosyl-L-methionine</name>
        <dbReference type="ChEBI" id="CHEBI:59789"/>
    </ligand>
</feature>
<organism evidence="6 7">
    <name type="scientific">Acrasis kona</name>
    <dbReference type="NCBI Taxonomy" id="1008807"/>
    <lineage>
        <taxon>Eukaryota</taxon>
        <taxon>Discoba</taxon>
        <taxon>Heterolobosea</taxon>
        <taxon>Tetramitia</taxon>
        <taxon>Eutetramitia</taxon>
        <taxon>Acrasidae</taxon>
        <taxon>Acrasis</taxon>
    </lineage>
</organism>
<proteinExistence type="inferred from homology"/>
<dbReference type="PANTHER" id="PTHR45904:SF2">
    <property type="entry name" value="TRNA (URACIL-5-)-METHYLTRANSFERASE HOMOLOG A"/>
    <property type="match status" value="1"/>
</dbReference>
<evidence type="ECO:0000256" key="3">
    <source>
        <dbReference type="ARBA" id="ARBA00022691"/>
    </source>
</evidence>
<comment type="caution">
    <text evidence="6">The sequence shown here is derived from an EMBL/GenBank/DDBJ whole genome shotgun (WGS) entry which is preliminary data.</text>
</comment>
<keyword evidence="2 4" id="KW-0808">Transferase</keyword>
<sequence length="482" mass="54506">MSEHGTKICIQNFKRQINGKEAREKLFEVTGVLDGIILFDKPYKRTQLYITFNTKENEQLAYDKIKSGNANWKVFIQEEKNKGKRNREGDDNNNASKKQKSDEPPKTVSQVVTPLAHLTYEEQLKHKETQHLDLIKKNYFAKLQSRDFDFTKNKKTSEDEFDWRGIIPSPVINGYRNNCEFTCAKDDSGKNSVGFLLGSFVEGKTTVSGVDDCLHISQTSKMLVKKMQALIDEAGQDCYNKVDNKGFWRQMKVRENSHQECLVAIQINPYYNKDLVQDKVLCEDMKNLIRKHFDLNKESDGVLCKGLFVQHYGGISNAAPIDSYLEKLCGQDSFVETLGSYKFNVSPYSFFQVNSRGAETLYGIASEWAMQTGSDQKPILLDVCCGTGTIGLFMSSKVEKIFGIDNNESACRDAEQNAKANQVENAQYICGKAEEVLRDLLKKENLNTVEEGRLVAVVDPPRAGLHPNVLKAILNCNSLTCL</sequence>
<protein>
    <submittedName>
        <fullName evidence="6">Zinc finger CCCH domain-containing protein</fullName>
    </submittedName>
</protein>